<evidence type="ECO:0000256" key="10">
    <source>
        <dbReference type="SAM" id="MobiDB-lite"/>
    </source>
</evidence>
<evidence type="ECO:0000256" key="2">
    <source>
        <dbReference type="ARBA" id="ARBA00009008"/>
    </source>
</evidence>
<protein>
    <recommendedName>
        <fullName evidence="3">Cell wall synthesis protein Wag31</fullName>
    </recommendedName>
    <alternativeName>
        <fullName evidence="8">Antigen 84</fullName>
    </alternativeName>
</protein>
<dbReference type="GO" id="GO:0051301">
    <property type="term" value="P:cell division"/>
    <property type="evidence" value="ECO:0007669"/>
    <property type="project" value="UniProtKB-KW"/>
</dbReference>
<feature type="compositionally biased region" description="Basic and acidic residues" evidence="10">
    <location>
        <begin position="335"/>
        <end position="354"/>
    </location>
</feature>
<evidence type="ECO:0000256" key="7">
    <source>
        <dbReference type="ARBA" id="ARBA00023306"/>
    </source>
</evidence>
<dbReference type="AlphaFoldDB" id="A0A6J4PY05"/>
<reference evidence="11" key="1">
    <citation type="submission" date="2020-02" db="EMBL/GenBank/DDBJ databases">
        <authorList>
            <person name="Meier V. D."/>
        </authorList>
    </citation>
    <scope>NUCLEOTIDE SEQUENCE</scope>
    <source>
        <strain evidence="11">AVDCRST_MAG03</strain>
    </source>
</reference>
<gene>
    <name evidence="11" type="ORF">AVDCRST_MAG03-2805</name>
</gene>
<accession>A0A6J4PY05</accession>
<feature type="region of interest" description="Disordered" evidence="10">
    <location>
        <begin position="82"/>
        <end position="103"/>
    </location>
</feature>
<evidence type="ECO:0000256" key="3">
    <source>
        <dbReference type="ARBA" id="ARBA00018787"/>
    </source>
</evidence>
<evidence type="ECO:0000256" key="4">
    <source>
        <dbReference type="ARBA" id="ARBA00022490"/>
    </source>
</evidence>
<keyword evidence="6 9" id="KW-0175">Coiled coil</keyword>
<evidence type="ECO:0000256" key="6">
    <source>
        <dbReference type="ARBA" id="ARBA00023054"/>
    </source>
</evidence>
<comment type="subcellular location">
    <subcellularLocation>
        <location evidence="1">Cytoplasm</location>
    </subcellularLocation>
</comment>
<feature type="coiled-coil region" evidence="9">
    <location>
        <begin position="115"/>
        <end position="142"/>
    </location>
</feature>
<dbReference type="Pfam" id="PF05103">
    <property type="entry name" value="DivIVA"/>
    <property type="match status" value="1"/>
</dbReference>
<dbReference type="InterPro" id="IPR019933">
    <property type="entry name" value="DivIVA_domain"/>
</dbReference>
<feature type="compositionally biased region" description="Low complexity" evidence="10">
    <location>
        <begin position="184"/>
        <end position="204"/>
    </location>
</feature>
<feature type="compositionally biased region" description="Low complexity" evidence="10">
    <location>
        <begin position="273"/>
        <end position="318"/>
    </location>
</feature>
<evidence type="ECO:0000256" key="9">
    <source>
        <dbReference type="SAM" id="Coils"/>
    </source>
</evidence>
<keyword evidence="4" id="KW-0963">Cytoplasm</keyword>
<evidence type="ECO:0000256" key="1">
    <source>
        <dbReference type="ARBA" id="ARBA00004496"/>
    </source>
</evidence>
<evidence type="ECO:0000256" key="8">
    <source>
        <dbReference type="ARBA" id="ARBA00031737"/>
    </source>
</evidence>
<keyword evidence="7" id="KW-0131">Cell cycle</keyword>
<organism evidence="11">
    <name type="scientific">uncultured Rubrobacteraceae bacterium</name>
    <dbReference type="NCBI Taxonomy" id="349277"/>
    <lineage>
        <taxon>Bacteria</taxon>
        <taxon>Bacillati</taxon>
        <taxon>Actinomycetota</taxon>
        <taxon>Rubrobacteria</taxon>
        <taxon>Rubrobacterales</taxon>
        <taxon>Rubrobacteraceae</taxon>
        <taxon>environmental samples</taxon>
    </lineage>
</organism>
<sequence>MPIRPIDIRRKEFRNGFRGYDANQVDDFLDTVADEFERNYNENQRMREETNSLRERLQQFEDLEGSIRAALVHAEQAANDLRRSANREAEDVRQSARREAEYTVKDAQSRSHQILADSASRIERVQDSYEALQDAKRSFANDFRHLLKTYMDMMENMEVSSAREIEAALRERLDTESIAVVREASAQQEEAADEPAFGAAGADAADLDDPGATQPIETAPQAGATDTLGAEDQQGTGPLAEGPEEHRESDQETQILGPGESVTFGSETDEPQTAPAAESAPVEEPAAEGPVAEEPATTETETSTASGGATQGATIDEPGAAEEVEREESTLAEGTDSHEFFDRENREEEKDSRISRASRFLRRRD</sequence>
<dbReference type="InterPro" id="IPR007793">
    <property type="entry name" value="DivIVA_fam"/>
</dbReference>
<dbReference type="GO" id="GO:0005737">
    <property type="term" value="C:cytoplasm"/>
    <property type="evidence" value="ECO:0007669"/>
    <property type="project" value="UniProtKB-SubCell"/>
</dbReference>
<dbReference type="EMBL" id="CADCUT010000168">
    <property type="protein sequence ID" value="CAA9424838.1"/>
    <property type="molecule type" value="Genomic_DNA"/>
</dbReference>
<dbReference type="PANTHER" id="PTHR35794:SF2">
    <property type="entry name" value="CELL DIVISION PROTEIN DIVIVA"/>
    <property type="match status" value="1"/>
</dbReference>
<dbReference type="Gene3D" id="6.10.250.660">
    <property type="match status" value="1"/>
</dbReference>
<dbReference type="NCBIfam" id="TIGR03544">
    <property type="entry name" value="DivI1A_domain"/>
    <property type="match status" value="1"/>
</dbReference>
<dbReference type="PANTHER" id="PTHR35794">
    <property type="entry name" value="CELL DIVISION PROTEIN DIVIVA"/>
    <property type="match status" value="1"/>
</dbReference>
<feature type="region of interest" description="Disordered" evidence="10">
    <location>
        <begin position="184"/>
        <end position="365"/>
    </location>
</feature>
<name>A0A6J4PY05_9ACTN</name>
<keyword evidence="5 11" id="KW-0132">Cell division</keyword>
<proteinExistence type="inferred from homology"/>
<comment type="similarity">
    <text evidence="2">Belongs to the DivIVA family.</text>
</comment>
<evidence type="ECO:0000256" key="5">
    <source>
        <dbReference type="ARBA" id="ARBA00022618"/>
    </source>
</evidence>
<evidence type="ECO:0000313" key="11">
    <source>
        <dbReference type="EMBL" id="CAA9424838.1"/>
    </source>
</evidence>